<dbReference type="EMBL" id="SMFN01000019">
    <property type="protein sequence ID" value="TDE01704.1"/>
    <property type="molecule type" value="Genomic_DNA"/>
</dbReference>
<evidence type="ECO:0000313" key="2">
    <source>
        <dbReference type="Proteomes" id="UP000294644"/>
    </source>
</evidence>
<proteinExistence type="predicted"/>
<dbReference type="OrthoDB" id="893065at2"/>
<organism evidence="1 2">
    <name type="scientific">Flavobacterium sandaracinum</name>
    <dbReference type="NCBI Taxonomy" id="2541733"/>
    <lineage>
        <taxon>Bacteria</taxon>
        <taxon>Pseudomonadati</taxon>
        <taxon>Bacteroidota</taxon>
        <taxon>Flavobacteriia</taxon>
        <taxon>Flavobacteriales</taxon>
        <taxon>Flavobacteriaceae</taxon>
        <taxon>Flavobacterium</taxon>
    </lineage>
</organism>
<reference evidence="1 2" key="1">
    <citation type="submission" date="2019-03" db="EMBL/GenBank/DDBJ databases">
        <title>Flavobacterium LB-D12 sp. nov., isolated from arctic soil.</title>
        <authorList>
            <person name="Chaudhary D.K."/>
        </authorList>
    </citation>
    <scope>NUCLEOTIDE SEQUENCE [LARGE SCALE GENOMIC DNA]</scope>
    <source>
        <strain evidence="1 2">LB-D12</strain>
    </source>
</reference>
<comment type="caution">
    <text evidence="1">The sequence shown here is derived from an EMBL/GenBank/DDBJ whole genome shotgun (WGS) entry which is preliminary data.</text>
</comment>
<name>A0A4R5CTE1_9FLAO</name>
<gene>
    <name evidence="1" type="ORF">E0F91_14180</name>
</gene>
<accession>A0A4R5CTE1</accession>
<sequence length="287" mass="33148">MKKDIINRFELKLEFNKDTEDPSRLFRSFADLIDSIKELDTTLAQSINTSVSSKIYLDDIEKGSLIGKLWNHLVINDDNKLDDNDASEEIINDFIDESRSKSLEFIESGKSQVSDLENLANDIDEIAIEKGLAKTFNYTKLDILDLAKNLNEINDAVNKLEEDEKFIVKNSKNKTEEITKGTDKINIEDVERALTSEEIKSQSIIYYKIKRPDFLGDSQWEFKHGNKTLKIKILHVKWLEDFHQGEVIVVPGDSLKVKIKQNFKYNKNGYLISEKTEIVEVLEIRKN</sequence>
<dbReference type="AlphaFoldDB" id="A0A4R5CTE1"/>
<keyword evidence="2" id="KW-1185">Reference proteome</keyword>
<protein>
    <submittedName>
        <fullName evidence="1">Uncharacterized protein</fullName>
    </submittedName>
</protein>
<dbReference type="Proteomes" id="UP000294644">
    <property type="component" value="Unassembled WGS sequence"/>
</dbReference>
<evidence type="ECO:0000313" key="1">
    <source>
        <dbReference type="EMBL" id="TDE01704.1"/>
    </source>
</evidence>
<dbReference type="RefSeq" id="WP_132067109.1">
    <property type="nucleotide sequence ID" value="NZ_SMFN01000019.1"/>
</dbReference>